<dbReference type="PANTHER" id="PTHR35797">
    <property type="entry name" value="PROTEASE-RELATED"/>
    <property type="match status" value="1"/>
</dbReference>
<gene>
    <name evidence="3" type="ORF">KDA_70290</name>
</gene>
<keyword evidence="4" id="KW-1185">Reference proteome</keyword>
<feature type="domain" description="CAAX prenyl protease 2/Lysostaphin resistance protein A-like" evidence="2">
    <location>
        <begin position="161"/>
        <end position="262"/>
    </location>
</feature>
<feature type="transmembrane region" description="Helical" evidence="1">
    <location>
        <begin position="26"/>
        <end position="44"/>
    </location>
</feature>
<dbReference type="OrthoDB" id="9777755at2"/>
<sequence length="322" mass="35406">MNIDSTTHTINPTAQTASQHVNWKGVAWYLLAAYAFAWIMFILLKQLGVPFTTRAALGMFGPAVACLLVRLIRHEGFADAGLRLRSKELKGQKHTWLFYVAAYVVPIALLTVGFTLAILFNLQQWDMAGKVQALLKVLPAQNRTLGSTTLVGWLGIVEACTIGVLVTMIATFGEEFGWRGYLLPRLLPLGPIKATLLLGVIWGFWHAPLIVLDGYEFGGLYPLLGVFFFMLTTIAYSILFTWLRLRTGSIWPAVLAHATINSVASAAFGFAITTGNLYIGAPLGLIGLLPWFVFAAWLILTRRLAQPTVQQTAPSTENPKEN</sequence>
<comment type="caution">
    <text evidence="3">The sequence shown here is derived from an EMBL/GenBank/DDBJ whole genome shotgun (WGS) entry which is preliminary data.</text>
</comment>
<evidence type="ECO:0000256" key="1">
    <source>
        <dbReference type="SAM" id="Phobius"/>
    </source>
</evidence>
<dbReference type="Pfam" id="PF02517">
    <property type="entry name" value="Rce1-like"/>
    <property type="match status" value="1"/>
</dbReference>
<proteinExistence type="predicted"/>
<dbReference type="PANTHER" id="PTHR35797:SF1">
    <property type="entry name" value="PROTEASE"/>
    <property type="match status" value="1"/>
</dbReference>
<dbReference type="RefSeq" id="WP_126631502.1">
    <property type="nucleotide sequence ID" value="NZ_BIFT01000002.1"/>
</dbReference>
<dbReference type="GO" id="GO:0004175">
    <property type="term" value="F:endopeptidase activity"/>
    <property type="evidence" value="ECO:0007669"/>
    <property type="project" value="UniProtKB-ARBA"/>
</dbReference>
<feature type="transmembrane region" description="Helical" evidence="1">
    <location>
        <begin position="221"/>
        <end position="243"/>
    </location>
</feature>
<dbReference type="InterPro" id="IPR042150">
    <property type="entry name" value="MmRce1-like"/>
</dbReference>
<dbReference type="EMBL" id="BIFT01000002">
    <property type="protein sequence ID" value="GCE31545.1"/>
    <property type="molecule type" value="Genomic_DNA"/>
</dbReference>
<feature type="transmembrane region" description="Helical" evidence="1">
    <location>
        <begin position="194"/>
        <end position="215"/>
    </location>
</feature>
<keyword evidence="1" id="KW-0812">Transmembrane</keyword>
<protein>
    <submittedName>
        <fullName evidence="3">Abortive infection protein</fullName>
    </submittedName>
</protein>
<keyword evidence="1" id="KW-0472">Membrane</keyword>
<evidence type="ECO:0000259" key="2">
    <source>
        <dbReference type="Pfam" id="PF02517"/>
    </source>
</evidence>
<dbReference type="GO" id="GO:0080120">
    <property type="term" value="P:CAAX-box protein maturation"/>
    <property type="evidence" value="ECO:0007669"/>
    <property type="project" value="UniProtKB-ARBA"/>
</dbReference>
<keyword evidence="1" id="KW-1133">Transmembrane helix</keyword>
<accession>A0A402BJM7</accession>
<name>A0A402BJM7_9CHLR</name>
<dbReference type="Proteomes" id="UP000287171">
    <property type="component" value="Unassembled WGS sequence"/>
</dbReference>
<dbReference type="InterPro" id="IPR003675">
    <property type="entry name" value="Rce1/LyrA-like_dom"/>
</dbReference>
<dbReference type="AlphaFoldDB" id="A0A402BJM7"/>
<evidence type="ECO:0000313" key="3">
    <source>
        <dbReference type="EMBL" id="GCE31545.1"/>
    </source>
</evidence>
<feature type="transmembrane region" description="Helical" evidence="1">
    <location>
        <begin position="278"/>
        <end position="300"/>
    </location>
</feature>
<organism evidence="3 4">
    <name type="scientific">Dictyobacter alpinus</name>
    <dbReference type="NCBI Taxonomy" id="2014873"/>
    <lineage>
        <taxon>Bacteria</taxon>
        <taxon>Bacillati</taxon>
        <taxon>Chloroflexota</taxon>
        <taxon>Ktedonobacteria</taxon>
        <taxon>Ktedonobacterales</taxon>
        <taxon>Dictyobacteraceae</taxon>
        <taxon>Dictyobacter</taxon>
    </lineage>
</organism>
<evidence type="ECO:0000313" key="4">
    <source>
        <dbReference type="Proteomes" id="UP000287171"/>
    </source>
</evidence>
<feature type="transmembrane region" description="Helical" evidence="1">
    <location>
        <begin position="250"/>
        <end position="272"/>
    </location>
</feature>
<feature type="transmembrane region" description="Helical" evidence="1">
    <location>
        <begin position="96"/>
        <end position="120"/>
    </location>
</feature>
<feature type="transmembrane region" description="Helical" evidence="1">
    <location>
        <begin position="150"/>
        <end position="173"/>
    </location>
</feature>
<reference evidence="4" key="1">
    <citation type="submission" date="2018-12" db="EMBL/GenBank/DDBJ databases">
        <title>Tengunoibacter tsumagoiensis gen. nov., sp. nov., Dictyobacter kobayashii sp. nov., D. alpinus sp. nov., and D. joshuensis sp. nov. and description of Dictyobacteraceae fam. nov. within the order Ktedonobacterales isolated from Tengu-no-mugimeshi.</title>
        <authorList>
            <person name="Wang C.M."/>
            <person name="Zheng Y."/>
            <person name="Sakai Y."/>
            <person name="Toyoda A."/>
            <person name="Minakuchi Y."/>
            <person name="Abe K."/>
            <person name="Yokota A."/>
            <person name="Yabe S."/>
        </authorList>
    </citation>
    <scope>NUCLEOTIDE SEQUENCE [LARGE SCALE GENOMIC DNA]</scope>
    <source>
        <strain evidence="4">Uno16</strain>
    </source>
</reference>